<dbReference type="AlphaFoldDB" id="A0A518AI32"/>
<accession>A0A518AI32</accession>
<dbReference type="KEGG" id="amuc:Pan181_05560"/>
<feature type="chain" id="PRO_5022136486" description="Chromosome partition protein Smc" evidence="2">
    <location>
        <begin position="27"/>
        <end position="444"/>
    </location>
</feature>
<keyword evidence="4" id="KW-1185">Reference proteome</keyword>
<keyword evidence="1" id="KW-0175">Coiled coil</keyword>
<evidence type="ECO:0000313" key="4">
    <source>
        <dbReference type="Proteomes" id="UP000315750"/>
    </source>
</evidence>
<evidence type="ECO:0000313" key="3">
    <source>
        <dbReference type="EMBL" id="QDU54375.1"/>
    </source>
</evidence>
<evidence type="ECO:0000256" key="2">
    <source>
        <dbReference type="SAM" id="SignalP"/>
    </source>
</evidence>
<dbReference type="RefSeq" id="WP_145245364.1">
    <property type="nucleotide sequence ID" value="NZ_CP036278.1"/>
</dbReference>
<sequence length="444" mass="50689" precursor="true">MMKRYANTMLTLFVLAAVAAPAPSSAQEAASSLPGVVNISTSLLITGGSSEPPLDESSLSALFTSGFRSEFKQKLDSLVDEETANQFEVHMMRVDEVSRGDRYQHAFGRVVQLQAAIVNVPPDLRTEVENQSGPLLVEMFTERVGRVWQSEYARQLQTSKQKMERLNQLISELQKKLEIYRRDSVGLKLETIEDADTLRNNYLELKNQQRGARLEQLQLQARREAIEKQLQMLEEQARSIAEEPNVVLTQLKEQLEKSQARLKEELPKNGTWLKDKEEATAKEIEKLQERANLLKDAGEEDSELLRHIEQLRAALHTNQRNYSEAQHLLERDVERSRLAYLQEIDRLKQQKYGDRLAELNTMLTTVLIDLDQLEGQEVPMADEVERAKKAYAQRLNAEVGQKQLELDIETLERELRGAQASLQNLQSVQELLVQPELHITPWGG</sequence>
<evidence type="ECO:0000256" key="1">
    <source>
        <dbReference type="SAM" id="Coils"/>
    </source>
</evidence>
<keyword evidence="2" id="KW-0732">Signal</keyword>
<gene>
    <name evidence="3" type="ORF">Pan181_05560</name>
</gene>
<name>A0A518AI32_9BACT</name>
<dbReference type="EMBL" id="CP036278">
    <property type="protein sequence ID" value="QDU54375.1"/>
    <property type="molecule type" value="Genomic_DNA"/>
</dbReference>
<evidence type="ECO:0008006" key="5">
    <source>
        <dbReference type="Google" id="ProtNLM"/>
    </source>
</evidence>
<proteinExistence type="predicted"/>
<protein>
    <recommendedName>
        <fullName evidence="5">Chromosome partition protein Smc</fullName>
    </recommendedName>
</protein>
<dbReference type="Proteomes" id="UP000315750">
    <property type="component" value="Chromosome"/>
</dbReference>
<organism evidence="3 4">
    <name type="scientific">Aeoliella mucimassa</name>
    <dbReference type="NCBI Taxonomy" id="2527972"/>
    <lineage>
        <taxon>Bacteria</taxon>
        <taxon>Pseudomonadati</taxon>
        <taxon>Planctomycetota</taxon>
        <taxon>Planctomycetia</taxon>
        <taxon>Pirellulales</taxon>
        <taxon>Lacipirellulaceae</taxon>
        <taxon>Aeoliella</taxon>
    </lineage>
</organism>
<feature type="signal peptide" evidence="2">
    <location>
        <begin position="1"/>
        <end position="26"/>
    </location>
</feature>
<feature type="coiled-coil region" evidence="1">
    <location>
        <begin position="149"/>
        <end position="297"/>
    </location>
</feature>
<feature type="coiled-coil region" evidence="1">
    <location>
        <begin position="394"/>
        <end position="428"/>
    </location>
</feature>
<reference evidence="3 4" key="1">
    <citation type="submission" date="2019-02" db="EMBL/GenBank/DDBJ databases">
        <title>Deep-cultivation of Planctomycetes and their phenomic and genomic characterization uncovers novel biology.</title>
        <authorList>
            <person name="Wiegand S."/>
            <person name="Jogler M."/>
            <person name="Boedeker C."/>
            <person name="Pinto D."/>
            <person name="Vollmers J."/>
            <person name="Rivas-Marin E."/>
            <person name="Kohn T."/>
            <person name="Peeters S.H."/>
            <person name="Heuer A."/>
            <person name="Rast P."/>
            <person name="Oberbeckmann S."/>
            <person name="Bunk B."/>
            <person name="Jeske O."/>
            <person name="Meyerdierks A."/>
            <person name="Storesund J.E."/>
            <person name="Kallscheuer N."/>
            <person name="Luecker S."/>
            <person name="Lage O.M."/>
            <person name="Pohl T."/>
            <person name="Merkel B.J."/>
            <person name="Hornburger P."/>
            <person name="Mueller R.-W."/>
            <person name="Bruemmer F."/>
            <person name="Labrenz M."/>
            <person name="Spormann A.M."/>
            <person name="Op den Camp H."/>
            <person name="Overmann J."/>
            <person name="Amann R."/>
            <person name="Jetten M.S.M."/>
            <person name="Mascher T."/>
            <person name="Medema M.H."/>
            <person name="Devos D.P."/>
            <person name="Kaster A.-K."/>
            <person name="Ovreas L."/>
            <person name="Rohde M."/>
            <person name="Galperin M.Y."/>
            <person name="Jogler C."/>
        </authorList>
    </citation>
    <scope>NUCLEOTIDE SEQUENCE [LARGE SCALE GENOMIC DNA]</scope>
    <source>
        <strain evidence="3 4">Pan181</strain>
    </source>
</reference>